<evidence type="ECO:0000256" key="2">
    <source>
        <dbReference type="ARBA" id="ARBA00022729"/>
    </source>
</evidence>
<dbReference type="SMART" id="SM00181">
    <property type="entry name" value="EGF"/>
    <property type="match status" value="2"/>
</dbReference>
<dbReference type="InterPro" id="IPR000742">
    <property type="entry name" value="EGF"/>
</dbReference>
<dbReference type="PANTHER" id="PTHR24050:SF28">
    <property type="entry name" value="UROMODULIN-LIKE"/>
    <property type="match status" value="1"/>
</dbReference>
<dbReference type="InterPro" id="IPR018097">
    <property type="entry name" value="EGF_Ca-bd_CS"/>
</dbReference>
<feature type="compositionally biased region" description="Basic and acidic residues" evidence="6">
    <location>
        <begin position="2961"/>
        <end position="2980"/>
    </location>
</feature>
<sequence>MQEQLLKNVSQKFAFDLNSVTSALGINVSDLWTSYDLANWESLVHAMINESSASFTKLLDLPSVSSLADLVGISAEKLLNTNLSRFEALVFPFIPKKIIIDTKTTLYLISSSGISPENSHNEIVIGDILEKHENITLSLGEFGILYNMTIEQSKAFGKVTFSQIFNLCNVSFESIKDLTLPEVSRRVVGSMHSTQPCPLLIFINGKSIGSFETAINPQTTTVLEILTTVSSLTWREVYHGLDASLPDWEFLDSVTLSQLADLSGHSVESLLNNTASEAVEIVFNIHANGNLTSRLEAHRLFIRSLLVEKFSLTLIEVANLTETQEASMLNYSSPLLFSRFLNATMTYFGLNLSEIISSLQVSEAELFNLPRQEWMNVTSAIVDSVLKSEASDLGMSTGDLLQLLGIATVEPSISKLKELINNQILAFKEKKRRFETSSIDLHLSQSSVSDPDYLNTTVLSLALSVTGYSSNEIKLIYGLNDDQIFILGYLKVGQLPLYCSLNTSDIKDRTAYSLLVELVGNRGLSASCQSTGFFIAARVKNMSVLQTEYISFPNSTVPFLILVENSSNLPWRLNAWAFDLKMEDWTVLYVLSEDSYKGLSSGNYESKTLLQIFKESVQLQEDGNASLLSILNQKRGPTLNILYGLFETNETELIQLSSKTKPEYDLLYPIEVFSLMIDHYLVGKFGVSVDSLANSLDVKSGDVKKLSPTEWPEMIPFTKAEIIRSGESQLNVSRHDFAKLLHETPESLQSLILAQVKAKWDSVVTRLLKGKGDLEEKSLAQVVTNIGITVDTLNDETVLAFIEHRITVTKVELVILYNLSSIAIDVLNNYTFVELPGFCSLSKENLFQKKPLEIVFSLLGHNNDLSCRLVSKVATASFLTVDEWAAKFGLQVNDTVSLLLLFEDLFKLPWPKIAWAVNVSLADWPILGALSLTNAATLTSQSTQLMKRQSTFREITMQLLDLPVRASALFLNEYRSNLVNYASHLFSVNSSKICVDCNILDILWNSLVELKSVIPFDPYNLPNELKVGRYEFNLTLPSKWPILVELIVRESYSKAVSSLEMDRDELSSLLQTTTAAVLDLNLREFHDLFVQSIQPIIDAKFAFRNSPLADLAASKGLTLSSLNNDSIFDVIVTVLSVSAQDVSFIFNWTEQERTKLQTFPLQEVASYREITFENIGSYKLFEFVEYVSLLSAFTVPPSSLPTRLSLSPCESGLQSGDSAVACTVSFVPHVLWTRERQLPTQGAKSIPCSFGVASRVDFTDKHWKQQLWVDNNRKLFILSLLAWHASDTKSLTMFILLFYESLVSSNFFRSSAVAHKGGQVLTGLGGDQTNFQRFSLINCVRDKGIMILIQQLRVKTSSEMSQRELSWKAISQVYLFVLLFSPLPTMGQFVLPFLYMPLKSLFPDELASKPKHFKVTSEHIRIKEKWTVQQTYGEKTQNLQTKAVVLVVGFDFSASNLTDLDYYWSYTIPFNEADPSLSNDKLVGRETAGYVQEQLLKIVSQKFYFQLNTVATALRIQEADLWTSYNPANWTILVHAMISESSASFTKLLELPSVSSLADLVSTSPAELRNANLSRFEALVFPFIPKKAILDAKTTLSLINSSGVTPGKSYMDVAVRDILEKHENLTLTSGEFGILYNLTNEQSKAFVKATFSQIFYLCGVSFESIKNLTLPEVSHRVVGSVHSTPLCPLLVSIKGKIIASFGAAINPQTTTLLEILTTVSNLTWREVRHAENASLPDWEFFDSVTLSQLADISGHSVESLLNNTASEAVELVFKTRANGNLTSRLEAHRLSIRNLLVEKFNLTLIEVANLTETQEASTLNYSSPLLFSRFLNATMTYFGLNLSEIISSVQVSEAELFNLPRQEWMNVTSAIVDSVLKSEASDLGMSTGDLLQLLGIATVEPSISKLKELINNQILAFKEKKRRFETSSIDLHLSQTSVSDPDYLNTIVLSLALSVSGYSSNEIKLIYGLNDDQTFILGYLKVGQLPLYCSLNTSDIKNRTAYSLLVELVGNRGVSASCNSTGFFIAARVKNMSVLKTEYISFTNSTVPFLILVEDTTNLPWRLNAWAFDLKMEDWTVLYVLSEDSYKGLSSGNYESKMLLQIFKESVQLQKDGNASLLAILNQKRGPTLNLLYGLFETNETELIQLSSKTKQEYNPIEVFSLMIDHYLVGKFGVSVDSLAKSLDVKSGDVKKLSPTEWPEMIPFIIAEIIRSGESQLNVSRDDFAKLLHETPESLQSLTLAQVKAKWDSVVTRLLKGKEDIVEKSLLEVVTDISITVDTLNDETVLAFIEQRITVTKVELVILYNLSSITIEVLNNYTFVELPGFCNLTKETLFQRKPLEIVFSLLGHNNDMSCRLVSKVAAASFLTVDEWAAKFGLQVNDTASLLLLFEDLFKLPWPKIAWAVNVSLADWPILGVLSLTNAATLSSQSTQLMKRQKTFREISKQLLDLSLNSSAPLLNEYRSNLINYASHLFSVNSSKICVDCNILDILWNSLVELNSVIPFDPYTLPNELNVSPYEFNLTLPSKWPILVQLIVRESYSKAASSLGMDRDQLSTLLQITTAAVLDLNLREFHNLSVQYIQPFIDAKFAFRNSPLANLAASKGLTLSSLNNDSVFDVIVTVLSVSAQDVSFIFNWTGQERIKLQIFTLKELVASFRNITFENLGSYKLLELTDYVFLMHVTPSMSPTTSTTSRPPDDDECNSVDTCSDDSLCQNYHGGFDCVCKDPGYFKVNVDATCKPCKTFSGTLTIPDRELNGPLRNRSTKDFYLMKKSFETTWILNLLSYKGCDTDWMFDYHVNWCSSMIRNSVLLGDAKPVLGKNRRTDSSFHPAPHQTVSKLKASFDLLLHYDGIFTDSFSFLVKDFDECKAHEDNCGQHATCVNNVGSFECKCKDGFEGDGISCEGGFFKTMWWTVIIAALLLLLMVIIIVCLVIKRPKPVAGTRTDSSKVSYRSGDVYYKDKEGNLRHTGTDDGPHTLHSVEDDGAQGSNGTGEKKPLELAMEMNKRKSGEIPPRPKTELELAAEKNARHGNVYEDNRDLKLSELPIASIMSPDSGKLDHRL</sequence>
<feature type="domain" description="EGF-like" evidence="8">
    <location>
        <begin position="2696"/>
        <end position="2734"/>
    </location>
</feature>
<dbReference type="Gene3D" id="2.10.25.10">
    <property type="entry name" value="Laminin"/>
    <property type="match status" value="1"/>
</dbReference>
<comment type="caution">
    <text evidence="9">The sequence shown here is derived from an EMBL/GenBank/DDBJ whole genome shotgun (WGS) entry which is preliminary data.</text>
</comment>
<dbReference type="Pfam" id="PF12947">
    <property type="entry name" value="EGF_3"/>
    <property type="match status" value="1"/>
</dbReference>
<keyword evidence="3" id="KW-0677">Repeat</keyword>
<dbReference type="PROSITE" id="PS01187">
    <property type="entry name" value="EGF_CA"/>
    <property type="match status" value="2"/>
</dbReference>
<keyword evidence="10" id="KW-1185">Reference proteome</keyword>
<dbReference type="CDD" id="cd00054">
    <property type="entry name" value="EGF_CA"/>
    <property type="match status" value="2"/>
</dbReference>
<feature type="domain" description="EGF-like" evidence="8">
    <location>
        <begin position="2862"/>
        <end position="2902"/>
    </location>
</feature>
<dbReference type="PANTHER" id="PTHR24050">
    <property type="entry name" value="PA14 DOMAIN-CONTAINING PROTEIN"/>
    <property type="match status" value="1"/>
</dbReference>
<keyword evidence="2" id="KW-0732">Signal</keyword>
<dbReference type="InterPro" id="IPR052235">
    <property type="entry name" value="Nephronectin_domain"/>
</dbReference>
<reference evidence="9" key="2">
    <citation type="journal article" date="2023" name="Science">
        <title>Genomic signatures of disease resistance in endangered staghorn corals.</title>
        <authorList>
            <person name="Vollmer S.V."/>
            <person name="Selwyn J.D."/>
            <person name="Despard B.A."/>
            <person name="Roesel C.L."/>
        </authorList>
    </citation>
    <scope>NUCLEOTIDE SEQUENCE</scope>
    <source>
        <strain evidence="9">K2</strain>
    </source>
</reference>
<dbReference type="InterPro" id="IPR000152">
    <property type="entry name" value="EGF-type_Asp/Asn_hydroxyl_site"/>
</dbReference>
<dbReference type="FunFam" id="2.10.25.10:FF:000038">
    <property type="entry name" value="Fibrillin 2"/>
    <property type="match status" value="1"/>
</dbReference>
<evidence type="ECO:0000256" key="6">
    <source>
        <dbReference type="SAM" id="MobiDB-lite"/>
    </source>
</evidence>
<feature type="transmembrane region" description="Helical" evidence="7">
    <location>
        <begin position="2909"/>
        <end position="2932"/>
    </location>
</feature>
<dbReference type="InterPro" id="IPR001881">
    <property type="entry name" value="EGF-like_Ca-bd_dom"/>
</dbReference>
<comment type="caution">
    <text evidence="5">Lacks conserved residue(s) required for the propagation of feature annotation.</text>
</comment>
<keyword evidence="7" id="KW-1133">Transmembrane helix</keyword>
<keyword evidence="7" id="KW-0472">Membrane</keyword>
<evidence type="ECO:0000256" key="5">
    <source>
        <dbReference type="PROSITE-ProRule" id="PRU00076"/>
    </source>
</evidence>
<accession>A0AAD9VDD5</accession>
<dbReference type="SUPFAM" id="SSF57184">
    <property type="entry name" value="Growth factor receptor domain"/>
    <property type="match status" value="1"/>
</dbReference>
<evidence type="ECO:0000256" key="1">
    <source>
        <dbReference type="ARBA" id="ARBA00022536"/>
    </source>
</evidence>
<dbReference type="GO" id="GO:0005509">
    <property type="term" value="F:calcium ion binding"/>
    <property type="evidence" value="ECO:0007669"/>
    <property type="project" value="InterPro"/>
</dbReference>
<protein>
    <recommendedName>
        <fullName evidence="8">EGF-like domain-containing protein</fullName>
    </recommendedName>
</protein>
<name>A0AAD9VDD5_ACRCE</name>
<dbReference type="PROSITE" id="PS01186">
    <property type="entry name" value="EGF_2"/>
    <property type="match status" value="1"/>
</dbReference>
<feature type="region of interest" description="Disordered" evidence="6">
    <location>
        <begin position="2961"/>
        <end position="2996"/>
    </location>
</feature>
<dbReference type="Proteomes" id="UP001249851">
    <property type="component" value="Unassembled WGS sequence"/>
</dbReference>
<dbReference type="InterPro" id="IPR024731">
    <property type="entry name" value="NELL2-like_EGF"/>
</dbReference>
<gene>
    <name evidence="9" type="ORF">P5673_005234</name>
</gene>
<dbReference type="PROSITE" id="PS50026">
    <property type="entry name" value="EGF_3"/>
    <property type="match status" value="2"/>
</dbReference>
<evidence type="ECO:0000313" key="9">
    <source>
        <dbReference type="EMBL" id="KAK2570423.1"/>
    </source>
</evidence>
<reference evidence="9" key="1">
    <citation type="journal article" date="2023" name="G3 (Bethesda)">
        <title>Whole genome assembly and annotation of the endangered Caribbean coral Acropora cervicornis.</title>
        <authorList>
            <person name="Selwyn J.D."/>
            <person name="Vollmer S.V."/>
        </authorList>
    </citation>
    <scope>NUCLEOTIDE SEQUENCE</scope>
    <source>
        <strain evidence="9">K2</strain>
    </source>
</reference>
<evidence type="ECO:0000256" key="4">
    <source>
        <dbReference type="ARBA" id="ARBA00023157"/>
    </source>
</evidence>
<evidence type="ECO:0000256" key="7">
    <source>
        <dbReference type="SAM" id="Phobius"/>
    </source>
</evidence>
<dbReference type="Pfam" id="PF07645">
    <property type="entry name" value="EGF_CA"/>
    <property type="match status" value="1"/>
</dbReference>
<dbReference type="InterPro" id="IPR009030">
    <property type="entry name" value="Growth_fac_rcpt_cys_sf"/>
</dbReference>
<dbReference type="PROSITE" id="PS00010">
    <property type="entry name" value="ASX_HYDROXYL"/>
    <property type="match status" value="2"/>
</dbReference>
<dbReference type="SMART" id="SM00179">
    <property type="entry name" value="EGF_CA"/>
    <property type="match status" value="2"/>
</dbReference>
<dbReference type="InterPro" id="IPR049883">
    <property type="entry name" value="NOTCH1_EGF-like"/>
</dbReference>
<keyword evidence="7" id="KW-0812">Transmembrane</keyword>
<proteinExistence type="predicted"/>
<evidence type="ECO:0000256" key="3">
    <source>
        <dbReference type="ARBA" id="ARBA00022737"/>
    </source>
</evidence>
<evidence type="ECO:0000259" key="8">
    <source>
        <dbReference type="PROSITE" id="PS50026"/>
    </source>
</evidence>
<keyword evidence="1 5" id="KW-0245">EGF-like domain</keyword>
<evidence type="ECO:0000313" key="10">
    <source>
        <dbReference type="Proteomes" id="UP001249851"/>
    </source>
</evidence>
<keyword evidence="4" id="KW-1015">Disulfide bond</keyword>
<organism evidence="9 10">
    <name type="scientific">Acropora cervicornis</name>
    <name type="common">Staghorn coral</name>
    <dbReference type="NCBI Taxonomy" id="6130"/>
    <lineage>
        <taxon>Eukaryota</taxon>
        <taxon>Metazoa</taxon>
        <taxon>Cnidaria</taxon>
        <taxon>Anthozoa</taxon>
        <taxon>Hexacorallia</taxon>
        <taxon>Scleractinia</taxon>
        <taxon>Astrocoeniina</taxon>
        <taxon>Acroporidae</taxon>
        <taxon>Acropora</taxon>
    </lineage>
</organism>
<dbReference type="EMBL" id="JARQWQ010000008">
    <property type="protein sequence ID" value="KAK2570423.1"/>
    <property type="molecule type" value="Genomic_DNA"/>
</dbReference>